<protein>
    <submittedName>
        <fullName evidence="1">Uncharacterized protein</fullName>
    </submittedName>
</protein>
<comment type="caution">
    <text evidence="1">The sequence shown here is derived from an EMBL/GenBank/DDBJ whole genome shotgun (WGS) entry which is preliminary data.</text>
</comment>
<organism evidence="1 2">
    <name type="scientific">Spirosoma terrae</name>
    <dbReference type="NCBI Taxonomy" id="1968276"/>
    <lineage>
        <taxon>Bacteria</taxon>
        <taxon>Pseudomonadati</taxon>
        <taxon>Bacteroidota</taxon>
        <taxon>Cytophagia</taxon>
        <taxon>Cytophagales</taxon>
        <taxon>Cytophagaceae</taxon>
        <taxon>Spirosoma</taxon>
    </lineage>
</organism>
<reference evidence="1 2" key="1">
    <citation type="submission" date="2020-02" db="EMBL/GenBank/DDBJ databases">
        <title>Draft genome sequence of two Spirosoma agri KCTC 52727 and Spirosoma terrae KCTC 52035.</title>
        <authorList>
            <person name="Rojas J."/>
            <person name="Ambika Manirajan B."/>
            <person name="Suarez C."/>
            <person name="Ratering S."/>
            <person name="Schnell S."/>
        </authorList>
    </citation>
    <scope>NUCLEOTIDE SEQUENCE [LARGE SCALE GENOMIC DNA]</scope>
    <source>
        <strain evidence="1 2">KCTC 52035</strain>
    </source>
</reference>
<name>A0A6L9LK69_9BACT</name>
<accession>A0A6L9LK69</accession>
<sequence>MSHEARPESIFWTFHPTPTGVDGGRETRLNKRSADLYTPVFVGLNTCLRDVLPVARNLPTRSEKPLLF</sequence>
<dbReference type="EMBL" id="JAAFZH010000025">
    <property type="protein sequence ID" value="NDU99178.1"/>
    <property type="molecule type" value="Genomic_DNA"/>
</dbReference>
<evidence type="ECO:0000313" key="2">
    <source>
        <dbReference type="Proteomes" id="UP000474175"/>
    </source>
</evidence>
<gene>
    <name evidence="1" type="ORF">GK108_30145</name>
</gene>
<proteinExistence type="predicted"/>
<evidence type="ECO:0000313" key="1">
    <source>
        <dbReference type="EMBL" id="NDU99178.1"/>
    </source>
</evidence>
<keyword evidence="2" id="KW-1185">Reference proteome</keyword>
<dbReference type="Proteomes" id="UP000474175">
    <property type="component" value="Unassembled WGS sequence"/>
</dbReference>
<dbReference type="AlphaFoldDB" id="A0A6L9LK69"/>
<dbReference type="RefSeq" id="WP_163955311.1">
    <property type="nucleotide sequence ID" value="NZ_JAAFZH010000025.1"/>
</dbReference>